<dbReference type="InterPro" id="IPR016163">
    <property type="entry name" value="Ald_DH_C"/>
</dbReference>
<dbReference type="InterPro" id="IPR016161">
    <property type="entry name" value="Ald_DH/histidinol_DH"/>
</dbReference>
<dbReference type="InterPro" id="IPR016160">
    <property type="entry name" value="Ald_DH_CS_CYS"/>
</dbReference>
<dbReference type="FunFam" id="3.40.309.10:FF:000012">
    <property type="entry name" value="Betaine aldehyde dehydrogenase"/>
    <property type="match status" value="1"/>
</dbReference>
<dbReference type="SUPFAM" id="SSF53720">
    <property type="entry name" value="ALDH-like"/>
    <property type="match status" value="1"/>
</dbReference>
<name>A0A5C8ZU13_9GAMM</name>
<feature type="domain" description="Aldehyde dehydrogenase" evidence="6">
    <location>
        <begin position="43"/>
        <end position="506"/>
    </location>
</feature>
<evidence type="ECO:0000256" key="2">
    <source>
        <dbReference type="ARBA" id="ARBA00023002"/>
    </source>
</evidence>
<dbReference type="RefSeq" id="WP_148069232.1">
    <property type="nucleotide sequence ID" value="NZ_VRZA01000005.1"/>
</dbReference>
<evidence type="ECO:0000259" key="6">
    <source>
        <dbReference type="Pfam" id="PF00171"/>
    </source>
</evidence>
<evidence type="ECO:0000256" key="3">
    <source>
        <dbReference type="PROSITE-ProRule" id="PRU10007"/>
    </source>
</evidence>
<accession>A0A5C8ZU13</accession>
<dbReference type="InterPro" id="IPR015590">
    <property type="entry name" value="Aldehyde_DH_dom"/>
</dbReference>
<dbReference type="GO" id="GO:0016620">
    <property type="term" value="F:oxidoreductase activity, acting on the aldehyde or oxo group of donors, NAD or NADP as acceptor"/>
    <property type="evidence" value="ECO:0007669"/>
    <property type="project" value="InterPro"/>
</dbReference>
<keyword evidence="2 4" id="KW-0560">Oxidoreductase</keyword>
<dbReference type="EMBL" id="VRZA01000005">
    <property type="protein sequence ID" value="TXS91993.1"/>
    <property type="molecule type" value="Genomic_DNA"/>
</dbReference>
<dbReference type="PANTHER" id="PTHR11699">
    <property type="entry name" value="ALDEHYDE DEHYDROGENASE-RELATED"/>
    <property type="match status" value="1"/>
</dbReference>
<comment type="caution">
    <text evidence="7">The sequence shown here is derived from an EMBL/GenBank/DDBJ whole genome shotgun (WGS) entry which is preliminary data.</text>
</comment>
<protein>
    <submittedName>
        <fullName evidence="7">Aldehyde dehydrogenase family protein</fullName>
    </submittedName>
</protein>
<gene>
    <name evidence="7" type="ORF">FV139_14810</name>
</gene>
<dbReference type="Proteomes" id="UP000321039">
    <property type="component" value="Unassembled WGS sequence"/>
</dbReference>
<dbReference type="PROSITE" id="PS00070">
    <property type="entry name" value="ALDEHYDE_DEHYDR_CYS"/>
    <property type="match status" value="1"/>
</dbReference>
<feature type="region of interest" description="Disordered" evidence="5">
    <location>
        <begin position="1"/>
        <end position="22"/>
    </location>
</feature>
<keyword evidence="8" id="KW-1185">Reference proteome</keyword>
<dbReference type="Gene3D" id="3.40.309.10">
    <property type="entry name" value="Aldehyde Dehydrogenase, Chain A, domain 2"/>
    <property type="match status" value="1"/>
</dbReference>
<dbReference type="Gene3D" id="3.40.605.10">
    <property type="entry name" value="Aldehyde Dehydrogenase, Chain A, domain 1"/>
    <property type="match status" value="1"/>
</dbReference>
<dbReference type="InterPro" id="IPR029510">
    <property type="entry name" value="Ald_DH_CS_GLU"/>
</dbReference>
<evidence type="ECO:0000256" key="5">
    <source>
        <dbReference type="SAM" id="MobiDB-lite"/>
    </source>
</evidence>
<evidence type="ECO:0000256" key="4">
    <source>
        <dbReference type="RuleBase" id="RU003345"/>
    </source>
</evidence>
<feature type="active site" evidence="3">
    <location>
        <position position="281"/>
    </location>
</feature>
<evidence type="ECO:0000256" key="1">
    <source>
        <dbReference type="ARBA" id="ARBA00009986"/>
    </source>
</evidence>
<dbReference type="PROSITE" id="PS00687">
    <property type="entry name" value="ALDEHYDE_DEHYDR_GLU"/>
    <property type="match status" value="1"/>
</dbReference>
<sequence length="510" mass="53449">MTDESRPTARAGTAKPPSPSTATLDYLQQPHHLLINGRRVEGKAGKTLATTDPAIGEVLAHVAIGDGADIDAAVAAARNAFNGPWRRLTHFERGRLLSRLARLIEANTDLFTELEVLDNGMPVGIARLTIANIAEMFDYYAGAAQRIEGSTTSPPRHITEHAEALTYTLREPVGVAGLIVPWNVPISTAVLKLAPALAAGCTAVIKPSEETPLSILLLGQLMDDAGFPPGVLNIVNGLGVDAGAALANHPDVDKISFTGSTATGRKVIQAATGNLKKVSLELGGKSPVVVMPDADPALAVPGVAMATFFLQGQNCMAGTRIFIHDSIYDALVEGLKAFADSMVIGHGLDPTTLVGPLISAAHRDKVMGYIERGIAEGATLITGGKALEGPGNFVQPTIFGDCTPDMAIVREEIFGPVMSIQRFATTDLDAIAAMANDTEYGLSGSVWTRNLSTAHALVSRIRAGHVSVNCHGAVGTNIPFGGYGQSGWGREFGQEGLDAYLETKAVTVQL</sequence>
<dbReference type="AlphaFoldDB" id="A0A5C8ZU13"/>
<comment type="similarity">
    <text evidence="1 4">Belongs to the aldehyde dehydrogenase family.</text>
</comment>
<proteinExistence type="inferred from homology"/>
<evidence type="ECO:0000313" key="8">
    <source>
        <dbReference type="Proteomes" id="UP000321039"/>
    </source>
</evidence>
<organism evidence="7 8">
    <name type="scientific">Parahaliea maris</name>
    <dbReference type="NCBI Taxonomy" id="2716870"/>
    <lineage>
        <taxon>Bacteria</taxon>
        <taxon>Pseudomonadati</taxon>
        <taxon>Pseudomonadota</taxon>
        <taxon>Gammaproteobacteria</taxon>
        <taxon>Cellvibrionales</taxon>
        <taxon>Halieaceae</taxon>
        <taxon>Parahaliea</taxon>
    </lineage>
</organism>
<evidence type="ECO:0000313" key="7">
    <source>
        <dbReference type="EMBL" id="TXS91993.1"/>
    </source>
</evidence>
<dbReference type="FunFam" id="3.40.605.10:FF:000007">
    <property type="entry name" value="NAD/NADP-dependent betaine aldehyde dehydrogenase"/>
    <property type="match status" value="1"/>
</dbReference>
<dbReference type="InterPro" id="IPR016162">
    <property type="entry name" value="Ald_DH_N"/>
</dbReference>
<dbReference type="Pfam" id="PF00171">
    <property type="entry name" value="Aldedh"/>
    <property type="match status" value="1"/>
</dbReference>
<reference evidence="7 8" key="1">
    <citation type="submission" date="2019-08" db="EMBL/GenBank/DDBJ databases">
        <title>Parahaliea maris sp. nov., isolated from the surface seawater.</title>
        <authorList>
            <person name="Liu Y."/>
        </authorList>
    </citation>
    <scope>NUCLEOTIDE SEQUENCE [LARGE SCALE GENOMIC DNA]</scope>
    <source>
        <strain evidence="7 8">HSLHS9</strain>
    </source>
</reference>